<protein>
    <submittedName>
        <fullName evidence="1 2">Uncharacterized protein</fullName>
    </submittedName>
</protein>
<dbReference type="Proteomes" id="UP000011715">
    <property type="component" value="Unassembled WGS sequence"/>
</dbReference>
<proteinExistence type="predicted"/>
<reference evidence="1" key="3">
    <citation type="submission" date="2011-03" db="EMBL/GenBank/DDBJ databases">
        <title>Annotation of Magnaporthe poae ATCC 64411.</title>
        <authorList>
            <person name="Ma L.-J."/>
            <person name="Dead R."/>
            <person name="Young S.K."/>
            <person name="Zeng Q."/>
            <person name="Gargeya S."/>
            <person name="Fitzgerald M."/>
            <person name="Haas B."/>
            <person name="Abouelleil A."/>
            <person name="Alvarado L."/>
            <person name="Arachchi H.M."/>
            <person name="Berlin A."/>
            <person name="Brown A."/>
            <person name="Chapman S.B."/>
            <person name="Chen Z."/>
            <person name="Dunbar C."/>
            <person name="Freedman E."/>
            <person name="Gearin G."/>
            <person name="Gellesch M."/>
            <person name="Goldberg J."/>
            <person name="Griggs A."/>
            <person name="Gujja S."/>
            <person name="Heiman D."/>
            <person name="Howarth C."/>
            <person name="Larson L."/>
            <person name="Lui A."/>
            <person name="MacDonald P.J.P."/>
            <person name="Mehta T."/>
            <person name="Montmayeur A."/>
            <person name="Murphy C."/>
            <person name="Neiman D."/>
            <person name="Pearson M."/>
            <person name="Priest M."/>
            <person name="Roberts A."/>
            <person name="Saif S."/>
            <person name="Shea T."/>
            <person name="Shenoy N."/>
            <person name="Sisk P."/>
            <person name="Stolte C."/>
            <person name="Sykes S."/>
            <person name="Yandava C."/>
            <person name="Wortman J."/>
            <person name="Nusbaum C."/>
            <person name="Birren B."/>
        </authorList>
    </citation>
    <scope>NUCLEOTIDE SEQUENCE</scope>
    <source>
        <strain evidence="1">ATCC 64411</strain>
    </source>
</reference>
<dbReference type="EMBL" id="ADBL01002247">
    <property type="status" value="NOT_ANNOTATED_CDS"/>
    <property type="molecule type" value="Genomic_DNA"/>
</dbReference>
<reference evidence="1" key="2">
    <citation type="submission" date="2010-05" db="EMBL/GenBank/DDBJ databases">
        <title>The Genome Sequence of Magnaporthe poae strain ATCC 64411.</title>
        <authorList>
            <consortium name="The Broad Institute Genome Sequencing Platform"/>
            <consortium name="Broad Institute Genome Sequencing Center for Infectious Disease"/>
            <person name="Ma L.-J."/>
            <person name="Dead R."/>
            <person name="Young S."/>
            <person name="Zeng Q."/>
            <person name="Koehrsen M."/>
            <person name="Alvarado L."/>
            <person name="Berlin A."/>
            <person name="Chapman S.B."/>
            <person name="Chen Z."/>
            <person name="Freedman E."/>
            <person name="Gellesch M."/>
            <person name="Goldberg J."/>
            <person name="Griggs A."/>
            <person name="Gujja S."/>
            <person name="Heilman E.R."/>
            <person name="Heiman D."/>
            <person name="Hepburn T."/>
            <person name="Howarth C."/>
            <person name="Jen D."/>
            <person name="Larson L."/>
            <person name="Mehta T."/>
            <person name="Neiman D."/>
            <person name="Pearson M."/>
            <person name="Roberts A."/>
            <person name="Saif S."/>
            <person name="Shea T."/>
            <person name="Shenoy N."/>
            <person name="Sisk P."/>
            <person name="Stolte C."/>
            <person name="Sykes S."/>
            <person name="Walk T."/>
            <person name="White J."/>
            <person name="Yandava C."/>
            <person name="Haas B."/>
            <person name="Nusbaum C."/>
            <person name="Birren B."/>
        </authorList>
    </citation>
    <scope>NUCLEOTIDE SEQUENCE</scope>
    <source>
        <strain evidence="1">ATCC 64411</strain>
    </source>
</reference>
<dbReference type="VEuPathDB" id="FungiDB:MAPG_09179"/>
<reference evidence="3" key="1">
    <citation type="submission" date="2010-05" db="EMBL/GenBank/DDBJ databases">
        <title>The genome sequence of Magnaporthe poae strain ATCC 64411.</title>
        <authorList>
            <person name="Ma L.-J."/>
            <person name="Dead R."/>
            <person name="Young S."/>
            <person name="Zeng Q."/>
            <person name="Koehrsen M."/>
            <person name="Alvarado L."/>
            <person name="Berlin A."/>
            <person name="Chapman S.B."/>
            <person name="Chen Z."/>
            <person name="Freedman E."/>
            <person name="Gellesch M."/>
            <person name="Goldberg J."/>
            <person name="Griggs A."/>
            <person name="Gujja S."/>
            <person name="Heilman E.R."/>
            <person name="Heiman D."/>
            <person name="Hepburn T."/>
            <person name="Howarth C."/>
            <person name="Jen D."/>
            <person name="Larson L."/>
            <person name="Mehta T."/>
            <person name="Neiman D."/>
            <person name="Pearson M."/>
            <person name="Roberts A."/>
            <person name="Saif S."/>
            <person name="Shea T."/>
            <person name="Shenoy N."/>
            <person name="Sisk P."/>
            <person name="Stolte C."/>
            <person name="Sykes S."/>
            <person name="Walk T."/>
            <person name="White J."/>
            <person name="Yandava C."/>
            <person name="Haas B."/>
            <person name="Nusbaum C."/>
            <person name="Birren B."/>
        </authorList>
    </citation>
    <scope>NUCLEOTIDE SEQUENCE [LARGE SCALE GENOMIC DNA]</scope>
    <source>
        <strain evidence="3">ATCC 64411 / 73-15</strain>
    </source>
</reference>
<gene>
    <name evidence="1" type="ORF">MAPG_09179</name>
</gene>
<keyword evidence="3" id="KW-1185">Reference proteome</keyword>
<reference evidence="2" key="5">
    <citation type="submission" date="2015-06" db="UniProtKB">
        <authorList>
            <consortium name="EnsemblFungi"/>
        </authorList>
    </citation>
    <scope>IDENTIFICATION</scope>
    <source>
        <strain evidence="2">ATCC 64411</strain>
    </source>
</reference>
<dbReference type="EnsemblFungi" id="MAPG_09179T0">
    <property type="protein sequence ID" value="MAPG_09179T0"/>
    <property type="gene ID" value="MAPG_09179"/>
</dbReference>
<evidence type="ECO:0000313" key="1">
    <source>
        <dbReference type="EMBL" id="KLU90215.1"/>
    </source>
</evidence>
<reference evidence="2" key="4">
    <citation type="journal article" date="2015" name="G3 (Bethesda)">
        <title>Genome sequences of three phytopathogenic species of the Magnaporthaceae family of fungi.</title>
        <authorList>
            <person name="Okagaki L.H."/>
            <person name="Nunes C.C."/>
            <person name="Sailsbery J."/>
            <person name="Clay B."/>
            <person name="Brown D."/>
            <person name="John T."/>
            <person name="Oh Y."/>
            <person name="Young N."/>
            <person name="Fitzgerald M."/>
            <person name="Haas B.J."/>
            <person name="Zeng Q."/>
            <person name="Young S."/>
            <person name="Adiconis X."/>
            <person name="Fan L."/>
            <person name="Levin J.Z."/>
            <person name="Mitchell T.K."/>
            <person name="Okubara P.A."/>
            <person name="Farman M.L."/>
            <person name="Kohn L.M."/>
            <person name="Birren B."/>
            <person name="Ma L.-J."/>
            <person name="Dean R.A."/>
        </authorList>
    </citation>
    <scope>NUCLEOTIDE SEQUENCE</scope>
    <source>
        <strain evidence="2">ATCC 64411 / 73-15</strain>
    </source>
</reference>
<evidence type="ECO:0000313" key="3">
    <source>
        <dbReference type="Proteomes" id="UP000011715"/>
    </source>
</evidence>
<dbReference type="EMBL" id="GL876974">
    <property type="protein sequence ID" value="KLU90215.1"/>
    <property type="molecule type" value="Genomic_DNA"/>
</dbReference>
<accession>A0A0C4E9A0</accession>
<organism evidence="2 3">
    <name type="scientific">Magnaporthiopsis poae (strain ATCC 64411 / 73-15)</name>
    <name type="common">Kentucky bluegrass fungus</name>
    <name type="synonym">Magnaporthe poae</name>
    <dbReference type="NCBI Taxonomy" id="644358"/>
    <lineage>
        <taxon>Eukaryota</taxon>
        <taxon>Fungi</taxon>
        <taxon>Dikarya</taxon>
        <taxon>Ascomycota</taxon>
        <taxon>Pezizomycotina</taxon>
        <taxon>Sordariomycetes</taxon>
        <taxon>Sordariomycetidae</taxon>
        <taxon>Magnaporthales</taxon>
        <taxon>Magnaporthaceae</taxon>
        <taxon>Magnaporthiopsis</taxon>
    </lineage>
</organism>
<evidence type="ECO:0000313" key="2">
    <source>
        <dbReference type="EnsemblFungi" id="MAPG_09179T0"/>
    </source>
</evidence>
<dbReference type="AlphaFoldDB" id="A0A0C4E9A0"/>
<name>A0A0C4E9A0_MAGP6</name>
<sequence>MSVTLIAAFAAPATWGPLSFRGQRGDHLDRKQAPVTGEDQHSIVIEETINGRAVLYVMFDFDGLAHLGHDLRTWSARCYTESPPTGGVGTRPGGPVVNYNGNAREWDIAMAYSERGNKVGTVSAPARWDQETDVESGIATQFRPGEFLD</sequence>